<proteinExistence type="predicted"/>
<evidence type="ECO:0000313" key="1">
    <source>
        <dbReference type="EMBL" id="GAA5800062.1"/>
    </source>
</evidence>
<gene>
    <name evidence="1" type="ORF">HPULCUR_005484</name>
</gene>
<keyword evidence="2" id="KW-1185">Reference proteome</keyword>
<evidence type="ECO:0000313" key="2">
    <source>
        <dbReference type="Proteomes" id="UP001476247"/>
    </source>
</evidence>
<sequence length="72" mass="8262">MAQATRVFLKKLVNNTVNICRKEEEGSADKSTKMMVPYHVYQAAQQTEELDFLTNQYMGPEDPNNPQEKTPN</sequence>
<comment type="caution">
    <text evidence="1">The sequence shown here is derived from an EMBL/GenBank/DDBJ whole genome shotgun (WGS) entry which is preliminary data.</text>
</comment>
<dbReference type="Proteomes" id="UP001476247">
    <property type="component" value="Unassembled WGS sequence"/>
</dbReference>
<name>A0ABP9Y177_9FUNG</name>
<reference evidence="1 2" key="1">
    <citation type="submission" date="2024-04" db="EMBL/GenBank/DDBJ databases">
        <title>genome sequences of Mucor flavus KT1a and Helicostylum pulchrum KT1b strains isolation_sourced from the surface of a dry-aged beef.</title>
        <authorList>
            <person name="Toyotome T."/>
            <person name="Hosono M."/>
            <person name="Torimaru M."/>
            <person name="Fukuda K."/>
            <person name="Mikami N."/>
        </authorList>
    </citation>
    <scope>NUCLEOTIDE SEQUENCE [LARGE SCALE GENOMIC DNA]</scope>
    <source>
        <strain evidence="1 2">KT1b</strain>
    </source>
</reference>
<organism evidence="1 2">
    <name type="scientific">Helicostylum pulchrum</name>
    <dbReference type="NCBI Taxonomy" id="562976"/>
    <lineage>
        <taxon>Eukaryota</taxon>
        <taxon>Fungi</taxon>
        <taxon>Fungi incertae sedis</taxon>
        <taxon>Mucoromycota</taxon>
        <taxon>Mucoromycotina</taxon>
        <taxon>Mucoromycetes</taxon>
        <taxon>Mucorales</taxon>
        <taxon>Mucorineae</taxon>
        <taxon>Mucoraceae</taxon>
        <taxon>Helicostylum</taxon>
    </lineage>
</organism>
<accession>A0ABP9Y177</accession>
<protein>
    <submittedName>
        <fullName evidence="1">Uncharacterized protein</fullName>
    </submittedName>
</protein>
<dbReference type="EMBL" id="BAABUJ010000014">
    <property type="protein sequence ID" value="GAA5800062.1"/>
    <property type="molecule type" value="Genomic_DNA"/>
</dbReference>